<comment type="caution">
    <text evidence="1">The sequence shown here is derived from an EMBL/GenBank/DDBJ whole genome shotgun (WGS) entry which is preliminary data.</text>
</comment>
<evidence type="ECO:0008006" key="3">
    <source>
        <dbReference type="Google" id="ProtNLM"/>
    </source>
</evidence>
<keyword evidence="2" id="KW-1185">Reference proteome</keyword>
<name>A0A506V7Y8_9GAMM</name>
<evidence type="ECO:0000313" key="1">
    <source>
        <dbReference type="EMBL" id="TPW41768.1"/>
    </source>
</evidence>
<reference evidence="1 2" key="1">
    <citation type="submission" date="2019-06" db="EMBL/GenBank/DDBJ databases">
        <authorList>
            <person name="Yang Y."/>
        </authorList>
    </citation>
    <scope>NUCLEOTIDE SEQUENCE [LARGE SCALE GENOMIC DNA]</scope>
    <source>
        <strain evidence="1 2">BIT-26</strain>
    </source>
</reference>
<dbReference type="AlphaFoldDB" id="A0A506V7Y8"/>
<proteinExistence type="predicted"/>
<sequence length="84" mass="9368">MPRIPEGANPIPPYLFTLQPLPGCRSISDDDLCAWCAHLLYRPGELSLCRLSLADGHWPSHCDEDGYAQSCPSLRLNLHPQPDK</sequence>
<dbReference type="RefSeq" id="WP_141176702.1">
    <property type="nucleotide sequence ID" value="NZ_JBHUFX010000022.1"/>
</dbReference>
<evidence type="ECO:0000313" key="2">
    <source>
        <dbReference type="Proteomes" id="UP000319523"/>
    </source>
</evidence>
<dbReference type="OrthoDB" id="8913045at2"/>
<protein>
    <recommendedName>
        <fullName evidence="3">Antirestriction protein</fullName>
    </recommendedName>
</protein>
<accession>A0A506V7Y8</accession>
<dbReference type="EMBL" id="VHQI01000007">
    <property type="protein sequence ID" value="TPW41768.1"/>
    <property type="molecule type" value="Genomic_DNA"/>
</dbReference>
<organism evidence="1 2">
    <name type="scientific">Mixta tenebrionis</name>
    <dbReference type="NCBI Taxonomy" id="2562439"/>
    <lineage>
        <taxon>Bacteria</taxon>
        <taxon>Pseudomonadati</taxon>
        <taxon>Pseudomonadota</taxon>
        <taxon>Gammaproteobacteria</taxon>
        <taxon>Enterobacterales</taxon>
        <taxon>Erwiniaceae</taxon>
        <taxon>Mixta</taxon>
    </lineage>
</organism>
<gene>
    <name evidence="1" type="ORF">FKM52_13535</name>
</gene>
<dbReference type="Proteomes" id="UP000319523">
    <property type="component" value="Unassembled WGS sequence"/>
</dbReference>